<feature type="region of interest" description="Disordered" evidence="1">
    <location>
        <begin position="1"/>
        <end position="29"/>
    </location>
</feature>
<dbReference type="AlphaFoldDB" id="A0A0M9A0N3"/>
<organism evidence="2 3">
    <name type="scientific">Melipona quadrifasciata</name>
    <dbReference type="NCBI Taxonomy" id="166423"/>
    <lineage>
        <taxon>Eukaryota</taxon>
        <taxon>Metazoa</taxon>
        <taxon>Ecdysozoa</taxon>
        <taxon>Arthropoda</taxon>
        <taxon>Hexapoda</taxon>
        <taxon>Insecta</taxon>
        <taxon>Pterygota</taxon>
        <taxon>Neoptera</taxon>
        <taxon>Endopterygota</taxon>
        <taxon>Hymenoptera</taxon>
        <taxon>Apocrita</taxon>
        <taxon>Aculeata</taxon>
        <taxon>Apoidea</taxon>
        <taxon>Anthophila</taxon>
        <taxon>Apidae</taxon>
        <taxon>Melipona</taxon>
    </lineage>
</organism>
<reference evidence="2 3" key="1">
    <citation type="submission" date="2015-07" db="EMBL/GenBank/DDBJ databases">
        <title>The genome of Melipona quadrifasciata.</title>
        <authorList>
            <person name="Pan H."/>
            <person name="Kapheim K."/>
        </authorList>
    </citation>
    <scope>NUCLEOTIDE SEQUENCE [LARGE SCALE GENOMIC DNA]</scope>
    <source>
        <strain evidence="2">0111107301</strain>
        <tissue evidence="2">Whole body</tissue>
    </source>
</reference>
<keyword evidence="3" id="KW-1185">Reference proteome</keyword>
<protein>
    <submittedName>
        <fullName evidence="2">Uncharacterized protein</fullName>
    </submittedName>
</protein>
<evidence type="ECO:0000256" key="1">
    <source>
        <dbReference type="SAM" id="MobiDB-lite"/>
    </source>
</evidence>
<accession>A0A0M9A0N3</accession>
<dbReference type="OrthoDB" id="7615861at2759"/>
<evidence type="ECO:0000313" key="3">
    <source>
        <dbReference type="Proteomes" id="UP000053105"/>
    </source>
</evidence>
<proteinExistence type="predicted"/>
<name>A0A0M9A0N3_9HYME</name>
<dbReference type="EMBL" id="KQ435798">
    <property type="protein sequence ID" value="KOX73483.1"/>
    <property type="molecule type" value="Genomic_DNA"/>
</dbReference>
<gene>
    <name evidence="2" type="ORF">WN51_14529</name>
</gene>
<sequence length="210" mass="23675">MSSLQVPELRLPAGDGGGTTGPNNRGTAPLLLVPQSSVPRRRHSWICGQFSTVHTSLADVVRILGISSDEYRKLYKISDEKNSDAFESFIEPRIARLLWRSGRCGREKWFLSPHLSKEIGFQLWKPRLKRILDLLEFVIREEVAPQTKFYKNSLSRNPQNAPAALLEERLGETRFCSKRSPGPGPRKSLDRWARGSGIQPPCPRMDPAGE</sequence>
<feature type="region of interest" description="Disordered" evidence="1">
    <location>
        <begin position="175"/>
        <end position="210"/>
    </location>
</feature>
<dbReference type="Proteomes" id="UP000053105">
    <property type="component" value="Unassembled WGS sequence"/>
</dbReference>
<evidence type="ECO:0000313" key="2">
    <source>
        <dbReference type="EMBL" id="KOX73483.1"/>
    </source>
</evidence>